<proteinExistence type="predicted"/>
<dbReference type="EMBL" id="MU275969">
    <property type="protein sequence ID" value="KAI0044852.1"/>
    <property type="molecule type" value="Genomic_DNA"/>
</dbReference>
<keyword evidence="1" id="KW-0378">Hydrolase</keyword>
<evidence type="ECO:0000313" key="1">
    <source>
        <dbReference type="EMBL" id="KAI0044852.1"/>
    </source>
</evidence>
<accession>A0ACB8RLT9</accession>
<organism evidence="1 2">
    <name type="scientific">Auriscalpium vulgare</name>
    <dbReference type="NCBI Taxonomy" id="40419"/>
    <lineage>
        <taxon>Eukaryota</taxon>
        <taxon>Fungi</taxon>
        <taxon>Dikarya</taxon>
        <taxon>Basidiomycota</taxon>
        <taxon>Agaricomycotina</taxon>
        <taxon>Agaricomycetes</taxon>
        <taxon>Russulales</taxon>
        <taxon>Auriscalpiaceae</taxon>
        <taxon>Auriscalpium</taxon>
    </lineage>
</organism>
<gene>
    <name evidence="1" type="ORF">FA95DRAFT_211548</name>
</gene>
<keyword evidence="2" id="KW-1185">Reference proteome</keyword>
<reference evidence="1" key="2">
    <citation type="journal article" date="2022" name="New Phytol.">
        <title>Evolutionary transition to the ectomycorrhizal habit in the genomes of a hyperdiverse lineage of mushroom-forming fungi.</title>
        <authorList>
            <person name="Looney B."/>
            <person name="Miyauchi S."/>
            <person name="Morin E."/>
            <person name="Drula E."/>
            <person name="Courty P.E."/>
            <person name="Kohler A."/>
            <person name="Kuo A."/>
            <person name="LaButti K."/>
            <person name="Pangilinan J."/>
            <person name="Lipzen A."/>
            <person name="Riley R."/>
            <person name="Andreopoulos W."/>
            <person name="He G."/>
            <person name="Johnson J."/>
            <person name="Nolan M."/>
            <person name="Tritt A."/>
            <person name="Barry K.W."/>
            <person name="Grigoriev I.V."/>
            <person name="Nagy L.G."/>
            <person name="Hibbett D."/>
            <person name="Henrissat B."/>
            <person name="Matheny P.B."/>
            <person name="Labbe J."/>
            <person name="Martin F.M."/>
        </authorList>
    </citation>
    <scope>NUCLEOTIDE SEQUENCE</scope>
    <source>
        <strain evidence="1">FP105234-sp</strain>
    </source>
</reference>
<comment type="caution">
    <text evidence="1">The sequence shown here is derived from an EMBL/GenBank/DDBJ whole genome shotgun (WGS) entry which is preliminary data.</text>
</comment>
<sequence length="593" mass="65169">MQATVRLASGATTCATQLGRRRRAGRELSSAAAASPIVHIPKANIYRFGDPNGAHPVLRDVEWTVHEGQSWAVVGSGAGEKTALLETLLGNMRLLPPPAGGVFPFLAETPSTSRSQSRPLSERVSLVSFSHRPRASGGSFYDYTARYGAVREEDRVTLRESMFPEESGLIRDSLKAFFVDKKTEMDEARERKVREERAMHFQDLVKKLGLEQFLDLPLVALSNGQTRRARIVKALLDRPEVLLLDEPLTGLDVYTRPTLLDLLHSLNEAHSPRVIMGLRTQDPIPVWVSHVALVSHGRVHAGPKDDILAKVEHNPSTPPAASVTSDQSPRQESEALVEMQDVNVKYHDRHVLKDINWTLRAGDRWHLQGANGSGKTTLMSILTGDHPQSYTQRAPSSLHLFGKSRRAHATASLRTRIGVVSPELYNAWPRARPMSVWEAIATGFDGGFVPLGPDGLGVGLSGQLSPEERAWRERRVWEVLDGLGQHRWCADDLEREPPAQFASRAFAGLSAGAQSVVLLMRALVGRPSVVLLDEVWAGMDEAMIAAARTYLRGGGVGAEQAVVVISHWEEEVPWGPADGVRRYRLEAGAGREV</sequence>
<dbReference type="Proteomes" id="UP000814033">
    <property type="component" value="Unassembled WGS sequence"/>
</dbReference>
<reference evidence="1" key="1">
    <citation type="submission" date="2021-02" db="EMBL/GenBank/DDBJ databases">
        <authorList>
            <consortium name="DOE Joint Genome Institute"/>
            <person name="Ahrendt S."/>
            <person name="Looney B.P."/>
            <person name="Miyauchi S."/>
            <person name="Morin E."/>
            <person name="Drula E."/>
            <person name="Courty P.E."/>
            <person name="Chicoki N."/>
            <person name="Fauchery L."/>
            <person name="Kohler A."/>
            <person name="Kuo A."/>
            <person name="Labutti K."/>
            <person name="Pangilinan J."/>
            <person name="Lipzen A."/>
            <person name="Riley R."/>
            <person name="Andreopoulos W."/>
            <person name="He G."/>
            <person name="Johnson J."/>
            <person name="Barry K.W."/>
            <person name="Grigoriev I.V."/>
            <person name="Nagy L."/>
            <person name="Hibbett D."/>
            <person name="Henrissat B."/>
            <person name="Matheny P.B."/>
            <person name="Labbe J."/>
            <person name="Martin F."/>
        </authorList>
    </citation>
    <scope>NUCLEOTIDE SEQUENCE</scope>
    <source>
        <strain evidence="1">FP105234-sp</strain>
    </source>
</reference>
<protein>
    <submittedName>
        <fullName evidence="1">P-loop containing nucleoside triphosphate hydrolase protein</fullName>
    </submittedName>
</protein>
<evidence type="ECO:0000313" key="2">
    <source>
        <dbReference type="Proteomes" id="UP000814033"/>
    </source>
</evidence>
<name>A0ACB8RLT9_9AGAM</name>